<accession>A1BFS5</accession>
<comment type="function">
    <text evidence="1 6">Required for the transposition of the insertion element.</text>
</comment>
<proteinExistence type="inferred from homology"/>
<evidence type="ECO:0000313" key="7">
    <source>
        <dbReference type="EMBL" id="ABL65252.1"/>
    </source>
</evidence>
<evidence type="ECO:0000256" key="2">
    <source>
        <dbReference type="ARBA" id="ARBA00010961"/>
    </source>
</evidence>
<keyword evidence="3 6" id="KW-0815">Transposition</keyword>
<dbReference type="Pfam" id="PF00872">
    <property type="entry name" value="Transposase_mut"/>
    <property type="match status" value="1"/>
</dbReference>
<evidence type="ECO:0000256" key="6">
    <source>
        <dbReference type="RuleBase" id="RU365089"/>
    </source>
</evidence>
<dbReference type="AlphaFoldDB" id="A1BFS5"/>
<dbReference type="PANTHER" id="PTHR33217">
    <property type="entry name" value="TRANSPOSASE FOR INSERTION SEQUENCE ELEMENT IS1081"/>
    <property type="match status" value="1"/>
</dbReference>
<comment type="similarity">
    <text evidence="2 6">Belongs to the transposase mutator family.</text>
</comment>
<evidence type="ECO:0000256" key="4">
    <source>
        <dbReference type="ARBA" id="ARBA00023125"/>
    </source>
</evidence>
<dbReference type="PROSITE" id="PS01007">
    <property type="entry name" value="TRANSPOSASE_MUTATOR"/>
    <property type="match status" value="1"/>
</dbReference>
<evidence type="ECO:0000256" key="5">
    <source>
        <dbReference type="ARBA" id="ARBA00023172"/>
    </source>
</evidence>
<gene>
    <name evidence="7" type="ordered locus">Cpha266_1218</name>
</gene>
<protein>
    <recommendedName>
        <fullName evidence="6">Mutator family transposase</fullName>
    </recommendedName>
</protein>
<dbReference type="eggNOG" id="COG3328">
    <property type="taxonomic scope" value="Bacteria"/>
</dbReference>
<keyword evidence="4 6" id="KW-0238">DNA-binding</keyword>
<dbReference type="HOGENOM" id="CLU_036805_2_0_10"/>
<reference evidence="7 8" key="1">
    <citation type="submission" date="2006-12" db="EMBL/GenBank/DDBJ databases">
        <title>Complete sequence of Chlorobium phaeobacteroides DSM 266.</title>
        <authorList>
            <consortium name="US DOE Joint Genome Institute"/>
            <person name="Copeland A."/>
            <person name="Lucas S."/>
            <person name="Lapidus A."/>
            <person name="Barry K."/>
            <person name="Detter J.C."/>
            <person name="Glavina del Rio T."/>
            <person name="Hammon N."/>
            <person name="Israni S."/>
            <person name="Pitluck S."/>
            <person name="Goltsman E."/>
            <person name="Schmutz J."/>
            <person name="Larimer F."/>
            <person name="Land M."/>
            <person name="Hauser L."/>
            <person name="Mikhailova N."/>
            <person name="Li T."/>
            <person name="Overmann J."/>
            <person name="Bryant D.A."/>
            <person name="Richardson P."/>
        </authorList>
    </citation>
    <scope>NUCLEOTIDE SEQUENCE [LARGE SCALE GENOMIC DNA]</scope>
    <source>
        <strain evidence="7 8">DSM 266</strain>
    </source>
</reference>
<dbReference type="NCBIfam" id="NF033543">
    <property type="entry name" value="transpos_IS256"/>
    <property type="match status" value="1"/>
</dbReference>
<dbReference type="GO" id="GO:0006313">
    <property type="term" value="P:DNA transposition"/>
    <property type="evidence" value="ECO:0007669"/>
    <property type="project" value="UniProtKB-UniRule"/>
</dbReference>
<dbReference type="InterPro" id="IPR001207">
    <property type="entry name" value="Transposase_mutator"/>
</dbReference>
<sequence>MAKKKAPIPDAQKALIDQLIRESGGPQALFDKGGLLDQLKKRFIEQALEAEMDEHLGYPKHAPMVPNSGNARNGHGSKTIIVDSDQLEISPPRDRNSTFEPQLIPKRQKRFKGFDEKILAMYARGMSVRDMQAMLLELYEVEVSEALISSVTDTVLDDVRAWQSRPLDRVYPIVYFDCIVVKSRQDGKVSNRAVYLALTVTMEGHKELLGLWLSQNEGAKFWLGVMSELQNRGVQDILIAAVDGLVGFPDAIAAVFPATEVQLCIVHMVRNSTKYVSWKNRKELCADLKTIYGSNTLEEAELSLQAFGKKWDSKYPTVSQLWHRHWENIVPFFAYPKQIRKVIYTTNAIESLNRSLRKVLKTKGAFPNDESIIKLMYLAMQNIAKKWTLPLRDWGSVINQLSIKFEGRVPL</sequence>
<evidence type="ECO:0000313" key="8">
    <source>
        <dbReference type="Proteomes" id="UP000008701"/>
    </source>
</evidence>
<dbReference type="KEGG" id="cph:Cpha266_1218"/>
<organism evidence="7 8">
    <name type="scientific">Chlorobium phaeobacteroides (strain DSM 266 / SMG 266 / 2430)</name>
    <dbReference type="NCBI Taxonomy" id="290317"/>
    <lineage>
        <taxon>Bacteria</taxon>
        <taxon>Pseudomonadati</taxon>
        <taxon>Chlorobiota</taxon>
        <taxon>Chlorobiia</taxon>
        <taxon>Chlorobiales</taxon>
        <taxon>Chlorobiaceae</taxon>
        <taxon>Chlorobium/Pelodictyon group</taxon>
        <taxon>Chlorobium</taxon>
    </lineage>
</organism>
<dbReference type="OrthoDB" id="9779930at2"/>
<name>A1BFS5_CHLPD</name>
<keyword evidence="8" id="KW-1185">Reference proteome</keyword>
<keyword evidence="5 6" id="KW-0233">DNA recombination</keyword>
<dbReference type="PANTHER" id="PTHR33217:SF5">
    <property type="entry name" value="MUTATOR FAMILY TRANSPOSASE"/>
    <property type="match status" value="1"/>
</dbReference>
<dbReference type="RefSeq" id="WP_011745076.1">
    <property type="nucleotide sequence ID" value="NC_008639.1"/>
</dbReference>
<evidence type="ECO:0000256" key="3">
    <source>
        <dbReference type="ARBA" id="ARBA00022578"/>
    </source>
</evidence>
<dbReference type="GO" id="GO:0003677">
    <property type="term" value="F:DNA binding"/>
    <property type="evidence" value="ECO:0007669"/>
    <property type="project" value="UniProtKB-UniRule"/>
</dbReference>
<dbReference type="EMBL" id="CP000492">
    <property type="protein sequence ID" value="ABL65252.1"/>
    <property type="molecule type" value="Genomic_DNA"/>
</dbReference>
<dbReference type="GO" id="GO:0004803">
    <property type="term" value="F:transposase activity"/>
    <property type="evidence" value="ECO:0007669"/>
    <property type="project" value="UniProtKB-UniRule"/>
</dbReference>
<dbReference type="Proteomes" id="UP000008701">
    <property type="component" value="Chromosome"/>
</dbReference>
<evidence type="ECO:0000256" key="1">
    <source>
        <dbReference type="ARBA" id="ARBA00002190"/>
    </source>
</evidence>
<keyword evidence="6" id="KW-0814">Transposable element</keyword>